<dbReference type="OrthoDB" id="6357215at2759"/>
<feature type="domain" description="Methyltransferase FkbM" evidence="2">
    <location>
        <begin position="118"/>
        <end position="267"/>
    </location>
</feature>
<dbReference type="InterPro" id="IPR006342">
    <property type="entry name" value="FkbM_mtfrase"/>
</dbReference>
<proteinExistence type="predicted"/>
<dbReference type="GO" id="GO:0006888">
    <property type="term" value="P:endoplasmic reticulum to Golgi vesicle-mediated transport"/>
    <property type="evidence" value="ECO:0007669"/>
    <property type="project" value="TreeGrafter"/>
</dbReference>
<dbReference type="GO" id="GO:0005794">
    <property type="term" value="C:Golgi apparatus"/>
    <property type="evidence" value="ECO:0007669"/>
    <property type="project" value="TreeGrafter"/>
</dbReference>
<evidence type="ECO:0000256" key="1">
    <source>
        <dbReference type="SAM" id="Phobius"/>
    </source>
</evidence>
<dbReference type="GO" id="GO:0005789">
    <property type="term" value="C:endoplasmic reticulum membrane"/>
    <property type="evidence" value="ECO:0007669"/>
    <property type="project" value="TreeGrafter"/>
</dbReference>
<dbReference type="PANTHER" id="PTHR34009:SF2">
    <property type="entry name" value="PROTEIN STAR"/>
    <property type="match status" value="1"/>
</dbReference>
<dbReference type="AlphaFoldDB" id="A0A2R2MJX1"/>
<dbReference type="Gene3D" id="3.40.50.150">
    <property type="entry name" value="Vaccinia Virus protein VP39"/>
    <property type="match status" value="1"/>
</dbReference>
<organism evidence="3 4">
    <name type="scientific">Lingula anatina</name>
    <name type="common">Brachiopod</name>
    <name type="synonym">Lingula unguis</name>
    <dbReference type="NCBI Taxonomy" id="7574"/>
    <lineage>
        <taxon>Eukaryota</taxon>
        <taxon>Metazoa</taxon>
        <taxon>Spiralia</taxon>
        <taxon>Lophotrochozoa</taxon>
        <taxon>Brachiopoda</taxon>
        <taxon>Linguliformea</taxon>
        <taxon>Lingulata</taxon>
        <taxon>Lingulida</taxon>
        <taxon>Linguloidea</taxon>
        <taxon>Lingulidae</taxon>
        <taxon>Lingula</taxon>
    </lineage>
</organism>
<keyword evidence="1" id="KW-1133">Transmembrane helix</keyword>
<dbReference type="GO" id="GO:0031902">
    <property type="term" value="C:late endosome membrane"/>
    <property type="evidence" value="ECO:0007669"/>
    <property type="project" value="TreeGrafter"/>
</dbReference>
<sequence>MKTAGRFLLECVFATATALILLNFYLNHVSNSRKPASIFDTNRSSDAEIDVFQDLLSGTVEALDPRLLEFVKRRLLYAPSKRPRNLTTPNAVHFSHSGQSKVVDKCLRQKLDGFFVEAGAWDGETDSNSLFFEISRNWTGILVEPDPRNFEELVMKNRAATIVQSCITDKPMWVDFALSSSLDSGAIDPINKRIAITGKRKILCLPIQTLLGAMGRTHVDFFSLDVEGVELNVLQAFPWDKITVDMWTVEVHQLTKNYTQALRDIREVFNRTGMYKEVQPLGQDLLFVRKDIH</sequence>
<dbReference type="RefSeq" id="XP_023930495.1">
    <property type="nucleotide sequence ID" value="XM_024074727.1"/>
</dbReference>
<dbReference type="Pfam" id="PF05050">
    <property type="entry name" value="Methyltransf_21"/>
    <property type="match status" value="1"/>
</dbReference>
<reference evidence="4" key="1">
    <citation type="submission" date="2025-08" db="UniProtKB">
        <authorList>
            <consortium name="RefSeq"/>
        </authorList>
    </citation>
    <scope>IDENTIFICATION</scope>
    <source>
        <tissue evidence="4">Gonads</tissue>
    </source>
</reference>
<dbReference type="GeneID" id="106174271"/>
<dbReference type="InterPro" id="IPR029063">
    <property type="entry name" value="SAM-dependent_MTases_sf"/>
</dbReference>
<evidence type="ECO:0000313" key="4">
    <source>
        <dbReference type="RefSeq" id="XP_023930495.1"/>
    </source>
</evidence>
<dbReference type="GO" id="GO:0016197">
    <property type="term" value="P:endosomal transport"/>
    <property type="evidence" value="ECO:0007669"/>
    <property type="project" value="TreeGrafter"/>
</dbReference>
<keyword evidence="1" id="KW-0472">Membrane</keyword>
<dbReference type="KEGG" id="lak:106174271"/>
<dbReference type="GO" id="GO:0005886">
    <property type="term" value="C:plasma membrane"/>
    <property type="evidence" value="ECO:0007669"/>
    <property type="project" value="TreeGrafter"/>
</dbReference>
<evidence type="ECO:0000259" key="2">
    <source>
        <dbReference type="Pfam" id="PF05050"/>
    </source>
</evidence>
<dbReference type="PANTHER" id="PTHR34009">
    <property type="entry name" value="PROTEIN STAR"/>
    <property type="match status" value="1"/>
</dbReference>
<dbReference type="InParanoid" id="A0A2R2MJX1"/>
<protein>
    <submittedName>
        <fullName evidence="4">Protein Star</fullName>
    </submittedName>
</protein>
<dbReference type="SUPFAM" id="SSF53335">
    <property type="entry name" value="S-adenosyl-L-methionine-dependent methyltransferases"/>
    <property type="match status" value="1"/>
</dbReference>
<feature type="transmembrane region" description="Helical" evidence="1">
    <location>
        <begin position="7"/>
        <end position="26"/>
    </location>
</feature>
<accession>A0A2R2MJX1</accession>
<evidence type="ECO:0000313" key="3">
    <source>
        <dbReference type="Proteomes" id="UP000085678"/>
    </source>
</evidence>
<dbReference type="InterPro" id="IPR053202">
    <property type="entry name" value="EGF_Rcpt_Signaling_Reg"/>
</dbReference>
<keyword evidence="1" id="KW-0812">Transmembrane</keyword>
<gene>
    <name evidence="4" type="primary">LOC106174271</name>
</gene>
<name>A0A2R2MJX1_LINAN</name>
<dbReference type="Proteomes" id="UP000085678">
    <property type="component" value="Unplaced"/>
</dbReference>
<keyword evidence="3" id="KW-1185">Reference proteome</keyword>